<dbReference type="InterPro" id="IPR045886">
    <property type="entry name" value="ThiF/MoeB/HesA"/>
</dbReference>
<dbReference type="InterPro" id="IPR000594">
    <property type="entry name" value="ThiF_NAD_FAD-bd"/>
</dbReference>
<protein>
    <submittedName>
        <fullName evidence="3">ThiF family protein</fullName>
    </submittedName>
</protein>
<dbReference type="InterPro" id="IPR058964">
    <property type="entry name" value="Cap2_linker"/>
</dbReference>
<dbReference type="Proteomes" id="UP000010959">
    <property type="component" value="Unassembled WGS sequence"/>
</dbReference>
<dbReference type="Gene3D" id="3.40.50.720">
    <property type="entry name" value="NAD(P)-binding Rossmann-like Domain"/>
    <property type="match status" value="1"/>
</dbReference>
<feature type="domain" description="THIF-type NAD/FAD binding fold" evidence="1">
    <location>
        <begin position="372"/>
        <end position="498"/>
    </location>
</feature>
<feature type="domain" description="Cap2 central linker" evidence="2">
    <location>
        <begin position="148"/>
        <end position="359"/>
    </location>
</feature>
<proteinExistence type="predicted"/>
<evidence type="ECO:0000313" key="4">
    <source>
        <dbReference type="Proteomes" id="UP000010959"/>
    </source>
</evidence>
<accession>L7C8V0</accession>
<dbReference type="AlphaFoldDB" id="L7C8V0"/>
<dbReference type="EMBL" id="AMWG01000163">
    <property type="protein sequence ID" value="ELP30250.1"/>
    <property type="molecule type" value="Genomic_DNA"/>
</dbReference>
<dbReference type="SUPFAM" id="SSF69572">
    <property type="entry name" value="Activating enzymes of the ubiquitin-like proteins"/>
    <property type="match status" value="1"/>
</dbReference>
<evidence type="ECO:0000259" key="1">
    <source>
        <dbReference type="Pfam" id="PF00899"/>
    </source>
</evidence>
<organism evidence="3 4">
    <name type="scientific">Rhodopirellula baltica SWK14</name>
    <dbReference type="NCBI Taxonomy" id="993516"/>
    <lineage>
        <taxon>Bacteria</taxon>
        <taxon>Pseudomonadati</taxon>
        <taxon>Planctomycetota</taxon>
        <taxon>Planctomycetia</taxon>
        <taxon>Pirellulales</taxon>
        <taxon>Pirellulaceae</taxon>
        <taxon>Rhodopirellula</taxon>
    </lineage>
</organism>
<dbReference type="PATRIC" id="fig|993516.3.peg.6268"/>
<dbReference type="PANTHER" id="PTHR43267">
    <property type="entry name" value="TRNA THREONYLCARBAMOYLADENOSINE DEHYDRATASE"/>
    <property type="match status" value="1"/>
</dbReference>
<dbReference type="Pfam" id="PF00899">
    <property type="entry name" value="ThiF"/>
    <property type="match status" value="1"/>
</dbReference>
<dbReference type="PANTHER" id="PTHR43267:SF1">
    <property type="entry name" value="TRNA THREONYLCARBAMOYLADENOSINE DEHYDRATASE"/>
    <property type="match status" value="1"/>
</dbReference>
<dbReference type="GO" id="GO:0061504">
    <property type="term" value="P:cyclic threonylcarbamoyladenosine biosynthetic process"/>
    <property type="evidence" value="ECO:0007669"/>
    <property type="project" value="TreeGrafter"/>
</dbReference>
<dbReference type="Pfam" id="PF26398">
    <property type="entry name" value="Cap2_linker"/>
    <property type="match status" value="1"/>
</dbReference>
<dbReference type="InterPro" id="IPR035985">
    <property type="entry name" value="Ubiquitin-activating_enz"/>
</dbReference>
<comment type="caution">
    <text evidence="3">The sequence shown here is derived from an EMBL/GenBank/DDBJ whole genome shotgun (WGS) entry which is preliminary data.</text>
</comment>
<dbReference type="GO" id="GO:0008641">
    <property type="term" value="F:ubiquitin-like modifier activating enzyme activity"/>
    <property type="evidence" value="ECO:0007669"/>
    <property type="project" value="InterPro"/>
</dbReference>
<dbReference type="GO" id="GO:0061503">
    <property type="term" value="F:tRNA threonylcarbamoyladenosine dehydratase"/>
    <property type="evidence" value="ECO:0007669"/>
    <property type="project" value="TreeGrafter"/>
</dbReference>
<gene>
    <name evidence="3" type="ORF">RBSWK_05848</name>
</gene>
<evidence type="ECO:0000259" key="2">
    <source>
        <dbReference type="Pfam" id="PF26398"/>
    </source>
</evidence>
<reference evidence="3 4" key="1">
    <citation type="journal article" date="2013" name="Mar. Genomics">
        <title>Expression of sulfatases in Rhodopirellula baltica and the diversity of sulfatases in the genus Rhodopirellula.</title>
        <authorList>
            <person name="Wegner C.E."/>
            <person name="Richter-Heitmann T."/>
            <person name="Klindworth A."/>
            <person name="Klockow C."/>
            <person name="Richter M."/>
            <person name="Achstetter T."/>
            <person name="Glockner F.O."/>
            <person name="Harder J."/>
        </authorList>
    </citation>
    <scope>NUCLEOTIDE SEQUENCE [LARGE SCALE GENOMIC DNA]</scope>
    <source>
        <strain evidence="3 4">SWK14</strain>
    </source>
</reference>
<sequence length="604" mass="68029">MSSRRPALTDGLRYGRRLVESLDHAELVHDLEWDERLGWRITVAITIESTNEALVPARTNWFIYLDEEYPCGKIAFYPVVEGGLTGTFPHQNYNGLVVGDRRSGDICIKAPQFVFKRDAYDADPIGHNNRLAWYIDKAVEWLTAASQGKLLDAGDYFELPVFFSPKMTNQTIATNENADSFDFWQSADQAYGVAELVAVGPNSAATFVVRRFFDARSNVILECDWGVEISNSERTIQPAIWTLASFLPVLEPYEVPTTWKDMRRVFLDHGEDIDARLRDCFRLIRDGYPRFMLVGIPVSERIGEAASRIHWQPLLLPAVSFGINFAHGFRSNDEGYWRRDRREVVGNREAIDWRTGENWNKDESTIRGRLDNNLRDRRIAVIGAGAVGSVLSELLCRAGAHSLTIMDYDDLEQGNLCRHVLDIRDLGANKAVAMAARLNRGHPHSKCIAIDARFPEHTDQQNLQLQEASLIIDCTGDDQVTRDLASFAWANKKQIVSLSLGYAAKRLYFYANPLGKFDLNDFGSKVMPFLEQDASEHDGQLLHQGIGCWHAAFPARIEDVWMLTSAAVKLLEAWCTGVSVDSFAVLEQMVDESGFSSIIRRGAA</sequence>
<evidence type="ECO:0000313" key="3">
    <source>
        <dbReference type="EMBL" id="ELP30250.1"/>
    </source>
</evidence>
<name>L7C8V0_RHOBT</name>